<evidence type="ECO:0000256" key="3">
    <source>
        <dbReference type="ARBA" id="ARBA00022475"/>
    </source>
</evidence>
<dbReference type="AlphaFoldDB" id="A0A3S3PA18"/>
<comment type="similarity">
    <text evidence="2">Belongs to the MmpS family.</text>
</comment>
<evidence type="ECO:0000256" key="7">
    <source>
        <dbReference type="SAM" id="MobiDB-lite"/>
    </source>
</evidence>
<evidence type="ECO:0000256" key="2">
    <source>
        <dbReference type="ARBA" id="ARBA00007531"/>
    </source>
</evidence>
<name>A0A3S3PA18_9SPHI</name>
<evidence type="ECO:0000256" key="8">
    <source>
        <dbReference type="SAM" id="SignalP"/>
    </source>
</evidence>
<dbReference type="PROSITE" id="PS51257">
    <property type="entry name" value="PROKAR_LIPOPROTEIN"/>
    <property type="match status" value="1"/>
</dbReference>
<dbReference type="GO" id="GO:0005886">
    <property type="term" value="C:plasma membrane"/>
    <property type="evidence" value="ECO:0007669"/>
    <property type="project" value="UniProtKB-SubCell"/>
</dbReference>
<feature type="region of interest" description="Disordered" evidence="7">
    <location>
        <begin position="118"/>
        <end position="137"/>
    </location>
</feature>
<feature type="chain" id="PRO_5018724205" description="Lipoprotein" evidence="8">
    <location>
        <begin position="21"/>
        <end position="137"/>
    </location>
</feature>
<dbReference type="Proteomes" id="UP000284120">
    <property type="component" value="Unassembled WGS sequence"/>
</dbReference>
<comment type="caution">
    <text evidence="9">The sequence shown here is derived from an EMBL/GenBank/DDBJ whole genome shotgun (WGS) entry which is preliminary data.</text>
</comment>
<dbReference type="OrthoDB" id="672380at2"/>
<keyword evidence="4" id="KW-0812">Transmembrane</keyword>
<reference evidence="9 10" key="1">
    <citation type="submission" date="2018-06" db="EMBL/GenBank/DDBJ databases">
        <title>Pedobacter endophyticus sp. nov., an endophytic bacterium isolated from a leaf of Triticum aestivum.</title>
        <authorList>
            <person name="Zhang L."/>
        </authorList>
    </citation>
    <scope>NUCLEOTIDE SEQUENCE [LARGE SCALE GENOMIC DNA]</scope>
    <source>
        <strain evidence="9 10">CM134L-2</strain>
    </source>
</reference>
<proteinExistence type="inferred from homology"/>
<feature type="signal peptide" evidence="8">
    <location>
        <begin position="1"/>
        <end position="20"/>
    </location>
</feature>
<organism evidence="9 10">
    <name type="scientific">Pedobacter chitinilyticus</name>
    <dbReference type="NCBI Taxonomy" id="2233776"/>
    <lineage>
        <taxon>Bacteria</taxon>
        <taxon>Pseudomonadati</taxon>
        <taxon>Bacteroidota</taxon>
        <taxon>Sphingobacteriia</taxon>
        <taxon>Sphingobacteriales</taxon>
        <taxon>Sphingobacteriaceae</taxon>
        <taxon>Pedobacter</taxon>
    </lineage>
</organism>
<dbReference type="EMBL" id="SAYW01000008">
    <property type="protein sequence ID" value="RWU04012.1"/>
    <property type="molecule type" value="Genomic_DNA"/>
</dbReference>
<sequence>MIMKTKLFLFSALISTMVLTLVSCKKDKADDPTKTYPKNVSIEYKCTVASGTPSGLDISYTNENGGTDRLTNVALPFSKKINRTVNAYDDVSLGFIAFGPGGIKGELYIDGKLVDSKTASSNSASSSFTESVSYIWR</sequence>
<dbReference type="Gene3D" id="2.60.40.2880">
    <property type="entry name" value="MmpS1-5, C-terminal soluble domain"/>
    <property type="match status" value="1"/>
</dbReference>
<keyword evidence="10" id="KW-1185">Reference proteome</keyword>
<protein>
    <recommendedName>
        <fullName evidence="11">Lipoprotein</fullName>
    </recommendedName>
</protein>
<evidence type="ECO:0000313" key="9">
    <source>
        <dbReference type="EMBL" id="RWU04012.1"/>
    </source>
</evidence>
<keyword evidence="3" id="KW-1003">Cell membrane</keyword>
<dbReference type="InterPro" id="IPR038468">
    <property type="entry name" value="MmpS_C"/>
</dbReference>
<dbReference type="Pfam" id="PF05423">
    <property type="entry name" value="Mycobact_memb"/>
    <property type="match status" value="1"/>
</dbReference>
<dbReference type="InterPro" id="IPR008693">
    <property type="entry name" value="MmpS"/>
</dbReference>
<keyword evidence="8" id="KW-0732">Signal</keyword>
<evidence type="ECO:0000256" key="1">
    <source>
        <dbReference type="ARBA" id="ARBA00004236"/>
    </source>
</evidence>
<evidence type="ECO:0000256" key="6">
    <source>
        <dbReference type="ARBA" id="ARBA00023136"/>
    </source>
</evidence>
<keyword evidence="6" id="KW-0472">Membrane</keyword>
<gene>
    <name evidence="9" type="ORF">DPV69_20260</name>
</gene>
<accession>A0A3S3PA18</accession>
<evidence type="ECO:0008006" key="11">
    <source>
        <dbReference type="Google" id="ProtNLM"/>
    </source>
</evidence>
<evidence type="ECO:0000256" key="4">
    <source>
        <dbReference type="ARBA" id="ARBA00022692"/>
    </source>
</evidence>
<comment type="subcellular location">
    <subcellularLocation>
        <location evidence="1">Cell membrane</location>
    </subcellularLocation>
</comment>
<evidence type="ECO:0000256" key="5">
    <source>
        <dbReference type="ARBA" id="ARBA00022989"/>
    </source>
</evidence>
<keyword evidence="5" id="KW-1133">Transmembrane helix</keyword>
<evidence type="ECO:0000313" key="10">
    <source>
        <dbReference type="Proteomes" id="UP000284120"/>
    </source>
</evidence>